<comment type="caution">
    <text evidence="1">The sequence shown here is derived from an EMBL/GenBank/DDBJ whole genome shotgun (WGS) entry which is preliminary data.</text>
</comment>
<evidence type="ECO:0008006" key="3">
    <source>
        <dbReference type="Google" id="ProtNLM"/>
    </source>
</evidence>
<proteinExistence type="predicted"/>
<dbReference type="Proteomes" id="UP001426770">
    <property type="component" value="Unassembled WGS sequence"/>
</dbReference>
<organism evidence="1 2">
    <name type="scientific">Demequina sediminis</name>
    <dbReference type="NCBI Taxonomy" id="1930058"/>
    <lineage>
        <taxon>Bacteria</taxon>
        <taxon>Bacillati</taxon>
        <taxon>Actinomycetota</taxon>
        <taxon>Actinomycetes</taxon>
        <taxon>Micrococcales</taxon>
        <taxon>Demequinaceae</taxon>
        <taxon>Demequina</taxon>
    </lineage>
</organism>
<dbReference type="RefSeq" id="WP_286215405.1">
    <property type="nucleotide sequence ID" value="NZ_AP027736.1"/>
</dbReference>
<reference evidence="1 2" key="1">
    <citation type="submission" date="2024-02" db="EMBL/GenBank/DDBJ databases">
        <title>Lysinimicrobium sediminis NBRC 112286.</title>
        <authorList>
            <person name="Ichikawa N."/>
            <person name="Katano-Makiyama Y."/>
            <person name="Hidaka K."/>
        </authorList>
    </citation>
    <scope>NUCLEOTIDE SEQUENCE [LARGE SCALE GENOMIC DNA]</scope>
    <source>
        <strain evidence="1 2">NBRC 112286</strain>
    </source>
</reference>
<gene>
    <name evidence="1" type="ORF">Lsed01_01632</name>
</gene>
<name>A0ABP9WHY6_9MICO</name>
<dbReference type="InterPro" id="IPR036249">
    <property type="entry name" value="Thioredoxin-like_sf"/>
</dbReference>
<dbReference type="EMBL" id="BAABRR010000007">
    <property type="protein sequence ID" value="GAA5519194.1"/>
    <property type="molecule type" value="Genomic_DNA"/>
</dbReference>
<keyword evidence="2" id="KW-1185">Reference proteome</keyword>
<evidence type="ECO:0000313" key="2">
    <source>
        <dbReference type="Proteomes" id="UP001426770"/>
    </source>
</evidence>
<evidence type="ECO:0000313" key="1">
    <source>
        <dbReference type="EMBL" id="GAA5519194.1"/>
    </source>
</evidence>
<dbReference type="SUPFAM" id="SSF52833">
    <property type="entry name" value="Thioredoxin-like"/>
    <property type="match status" value="1"/>
</dbReference>
<protein>
    <recommendedName>
        <fullName evidence="3">Glutaredoxin</fullName>
    </recommendedName>
</protein>
<sequence length="100" mass="10801">MPSAPSHRTQITIVHSPACHFCEDAAAALDDFASRYPLEITTVELESPAGAALVARHRPAMNPLVVVDGEFFSSGRLPRKKLARLLERHTDAAVAVAEAR</sequence>
<dbReference type="Gene3D" id="3.40.30.10">
    <property type="entry name" value="Glutaredoxin"/>
    <property type="match status" value="1"/>
</dbReference>
<accession>A0ABP9WHY6</accession>